<dbReference type="PANTHER" id="PTHR40448:SF1">
    <property type="entry name" value="TWO-COMPONENT SENSOR HISTIDINE KINASE"/>
    <property type="match status" value="1"/>
</dbReference>
<dbReference type="CDD" id="cd16935">
    <property type="entry name" value="HATPase_AgrC-ComD-like"/>
    <property type="match status" value="1"/>
</dbReference>
<gene>
    <name evidence="5" type="ORF">JCM17207_16360</name>
</gene>
<dbReference type="InterPro" id="IPR036890">
    <property type="entry name" value="HATPase_C_sf"/>
</dbReference>
<protein>
    <submittedName>
        <fullName evidence="5">Histidine kinase</fullName>
    </submittedName>
</protein>
<reference evidence="5" key="1">
    <citation type="journal article" date="2022" name="Int. J. Syst. Evol. Microbiol.">
        <title>Genome-based, phenotypic and chemotaxonomic classification of Faecalibacterium strains: proposal of three novel species Faecalibacterium duncaniae sp. nov., Faecalibacterium hattorii sp. nov. and Faecalibacterium gallinarum sp. nov. .</title>
        <authorList>
            <person name="Sakamoto M."/>
            <person name="Sakurai N."/>
            <person name="Tanno H."/>
            <person name="Iino T."/>
            <person name="Ohkuma M."/>
            <person name="Endo A."/>
        </authorList>
    </citation>
    <scope>NUCLEOTIDE SEQUENCE</scope>
    <source>
        <strain evidence="5">JCM 17207</strain>
    </source>
</reference>
<keyword evidence="3 5" id="KW-0418">Kinase</keyword>
<sequence>MGFLSKRIDKQLASYQQELIETHYREVENMYRQVRGWRHDYRNHIQTMKAYAAAGDWEAIKNYLDLLDTDLNTVDTVIKTGNAMTDAILNSKISLAKSKDIQVSADAHIPVKLKISEIDLCCILGNLFDNAIDASMKLPPDQRLIRVYMDMKGTQLYISFTNFTAGKKLEKVGGLFRTTKGEGHGFGLVRIDAIVERLEGYISRNSEDGAFTTEILLPQV</sequence>
<organism evidence="5 6">
    <name type="scientific">Faecalibacterium gallinarum</name>
    <dbReference type="NCBI Taxonomy" id="2903556"/>
    <lineage>
        <taxon>Bacteria</taxon>
        <taxon>Bacillati</taxon>
        <taxon>Bacillota</taxon>
        <taxon>Clostridia</taxon>
        <taxon>Eubacteriales</taxon>
        <taxon>Oscillospiraceae</taxon>
        <taxon>Faecalibacterium</taxon>
    </lineage>
</organism>
<comment type="caution">
    <text evidence="5">The sequence shown here is derived from an EMBL/GenBank/DDBJ whole genome shotgun (WGS) entry which is preliminary data.</text>
</comment>
<dbReference type="GO" id="GO:0000155">
    <property type="term" value="F:phosphorelay sensor kinase activity"/>
    <property type="evidence" value="ECO:0007669"/>
    <property type="project" value="InterPro"/>
</dbReference>
<dbReference type="GO" id="GO:0042802">
    <property type="term" value="F:identical protein binding"/>
    <property type="evidence" value="ECO:0007669"/>
    <property type="project" value="TreeGrafter"/>
</dbReference>
<feature type="domain" description="Sensor histidine kinase NatK-like C-terminal" evidence="4">
    <location>
        <begin position="118"/>
        <end position="218"/>
    </location>
</feature>
<name>A0AA37MYG1_9FIRM</name>
<dbReference type="Pfam" id="PF14501">
    <property type="entry name" value="HATPase_c_5"/>
    <property type="match status" value="1"/>
</dbReference>
<evidence type="ECO:0000256" key="2">
    <source>
        <dbReference type="ARBA" id="ARBA00022679"/>
    </source>
</evidence>
<evidence type="ECO:0000313" key="6">
    <source>
        <dbReference type="Proteomes" id="UP001055185"/>
    </source>
</evidence>
<dbReference type="Gene3D" id="1.10.287.130">
    <property type="match status" value="1"/>
</dbReference>
<keyword evidence="2" id="KW-0808">Transferase</keyword>
<dbReference type="SUPFAM" id="SSF55890">
    <property type="entry name" value="Sporulation response regulatory protein Spo0B"/>
    <property type="match status" value="1"/>
</dbReference>
<keyword evidence="1" id="KW-0597">Phosphoprotein</keyword>
<dbReference type="SUPFAM" id="SSF55874">
    <property type="entry name" value="ATPase domain of HSP90 chaperone/DNA topoisomerase II/histidine kinase"/>
    <property type="match status" value="1"/>
</dbReference>
<evidence type="ECO:0000313" key="5">
    <source>
        <dbReference type="EMBL" id="GJN65011.1"/>
    </source>
</evidence>
<evidence type="ECO:0000256" key="3">
    <source>
        <dbReference type="ARBA" id="ARBA00022777"/>
    </source>
</evidence>
<accession>A0AA37MYG1</accession>
<keyword evidence="6" id="KW-1185">Reference proteome</keyword>
<dbReference type="PANTHER" id="PTHR40448">
    <property type="entry name" value="TWO-COMPONENT SENSOR HISTIDINE KINASE"/>
    <property type="match status" value="1"/>
</dbReference>
<evidence type="ECO:0000256" key="1">
    <source>
        <dbReference type="ARBA" id="ARBA00022553"/>
    </source>
</evidence>
<dbReference type="InterPro" id="IPR016120">
    <property type="entry name" value="Sig_transdc_His_kin_SpoOB"/>
</dbReference>
<dbReference type="Gene3D" id="3.30.565.10">
    <property type="entry name" value="Histidine kinase-like ATPase, C-terminal domain"/>
    <property type="match status" value="1"/>
</dbReference>
<dbReference type="EMBL" id="BQKV01000054">
    <property type="protein sequence ID" value="GJN65011.1"/>
    <property type="molecule type" value="Genomic_DNA"/>
</dbReference>
<dbReference type="RefSeq" id="WP_238317260.1">
    <property type="nucleotide sequence ID" value="NZ_BQKV01000054.1"/>
</dbReference>
<dbReference type="Proteomes" id="UP001055185">
    <property type="component" value="Unassembled WGS sequence"/>
</dbReference>
<proteinExistence type="predicted"/>
<dbReference type="InterPro" id="IPR032834">
    <property type="entry name" value="NatK-like_C"/>
</dbReference>
<evidence type="ECO:0000259" key="4">
    <source>
        <dbReference type="Pfam" id="PF14501"/>
    </source>
</evidence>
<dbReference type="AlphaFoldDB" id="A0AA37MYG1"/>